<evidence type="ECO:0000259" key="7">
    <source>
        <dbReference type="PROSITE" id="PS50026"/>
    </source>
</evidence>
<dbReference type="InterPro" id="IPR055356">
    <property type="entry name" value="ZP-N"/>
</dbReference>
<keyword evidence="10" id="KW-1185">Reference proteome</keyword>
<dbReference type="Pfam" id="PF00100">
    <property type="entry name" value="Zona_pellucida"/>
    <property type="match status" value="1"/>
</dbReference>
<dbReference type="InterPro" id="IPR001507">
    <property type="entry name" value="ZP_dom"/>
</dbReference>
<organism evidence="9 10">
    <name type="scientific">Porites lobata</name>
    <dbReference type="NCBI Taxonomy" id="104759"/>
    <lineage>
        <taxon>Eukaryota</taxon>
        <taxon>Metazoa</taxon>
        <taxon>Cnidaria</taxon>
        <taxon>Anthozoa</taxon>
        <taxon>Hexacorallia</taxon>
        <taxon>Scleractinia</taxon>
        <taxon>Fungiina</taxon>
        <taxon>Poritidae</taxon>
        <taxon>Porites</taxon>
    </lineage>
</organism>
<dbReference type="PROSITE" id="PS00010">
    <property type="entry name" value="ASX_HYDROXYL"/>
    <property type="match status" value="1"/>
</dbReference>
<dbReference type="Pfam" id="PF13385">
    <property type="entry name" value="Laminin_G_3"/>
    <property type="match status" value="1"/>
</dbReference>
<dbReference type="SUPFAM" id="SSF57196">
    <property type="entry name" value="EGF/Laminin"/>
    <property type="match status" value="2"/>
</dbReference>
<dbReference type="InterPro" id="IPR000152">
    <property type="entry name" value="EGF-type_Asp/Asn_hydroxyl_site"/>
</dbReference>
<dbReference type="PANTHER" id="PTHR14002">
    <property type="entry name" value="ENDOGLIN/TGF-BETA RECEPTOR TYPE III"/>
    <property type="match status" value="1"/>
</dbReference>
<dbReference type="PROSITE" id="PS50026">
    <property type="entry name" value="EGF_3"/>
    <property type="match status" value="1"/>
</dbReference>
<dbReference type="SMART" id="SM00181">
    <property type="entry name" value="EGF"/>
    <property type="match status" value="2"/>
</dbReference>
<dbReference type="InterPro" id="IPR013320">
    <property type="entry name" value="ConA-like_dom_sf"/>
</dbReference>
<dbReference type="Proteomes" id="UP001159405">
    <property type="component" value="Unassembled WGS sequence"/>
</dbReference>
<dbReference type="Gene3D" id="2.10.25.10">
    <property type="entry name" value="Laminin"/>
    <property type="match status" value="2"/>
</dbReference>
<dbReference type="InterPro" id="IPR055355">
    <property type="entry name" value="ZP-C"/>
</dbReference>
<evidence type="ECO:0000256" key="1">
    <source>
        <dbReference type="ARBA" id="ARBA00022536"/>
    </source>
</evidence>
<evidence type="ECO:0000313" key="9">
    <source>
        <dbReference type="EMBL" id="CAH3182653.1"/>
    </source>
</evidence>
<accession>A0ABN8RVV4</accession>
<dbReference type="Pfam" id="PF00008">
    <property type="entry name" value="EGF"/>
    <property type="match status" value="1"/>
</dbReference>
<dbReference type="PROSITE" id="PS00022">
    <property type="entry name" value="EGF_1"/>
    <property type="match status" value="1"/>
</dbReference>
<evidence type="ECO:0000256" key="6">
    <source>
        <dbReference type="SAM" id="Phobius"/>
    </source>
</evidence>
<dbReference type="InterPro" id="IPR000742">
    <property type="entry name" value="EGF"/>
</dbReference>
<keyword evidence="6" id="KW-0812">Transmembrane</keyword>
<evidence type="ECO:0000256" key="2">
    <source>
        <dbReference type="ARBA" id="ARBA00022729"/>
    </source>
</evidence>
<dbReference type="InterPro" id="IPR006558">
    <property type="entry name" value="LamG-like"/>
</dbReference>
<keyword evidence="2" id="KW-0732">Signal</keyword>
<name>A0ABN8RVV4_9CNID</name>
<dbReference type="Gene3D" id="2.60.120.200">
    <property type="match status" value="1"/>
</dbReference>
<feature type="transmembrane region" description="Helical" evidence="6">
    <location>
        <begin position="667"/>
        <end position="689"/>
    </location>
</feature>
<protein>
    <submittedName>
        <fullName evidence="9">Uncharacterized protein</fullName>
    </submittedName>
</protein>
<dbReference type="SMART" id="SM00241">
    <property type="entry name" value="ZP"/>
    <property type="match status" value="1"/>
</dbReference>
<feature type="non-terminal residue" evidence="9">
    <location>
        <position position="1"/>
    </location>
</feature>
<dbReference type="CDD" id="cd00054">
    <property type="entry name" value="EGF_CA"/>
    <property type="match status" value="2"/>
</dbReference>
<dbReference type="InterPro" id="IPR001881">
    <property type="entry name" value="EGF-like_Ca-bd_dom"/>
</dbReference>
<dbReference type="PANTHER" id="PTHR14002:SF43">
    <property type="entry name" value="DELTA-LIKE PROTEIN"/>
    <property type="match status" value="1"/>
</dbReference>
<dbReference type="SUPFAM" id="SSF49899">
    <property type="entry name" value="Concanavalin A-like lectins/glucanases"/>
    <property type="match status" value="1"/>
</dbReference>
<keyword evidence="1 5" id="KW-0245">EGF-like domain</keyword>
<dbReference type="Pfam" id="PF07645">
    <property type="entry name" value="EGF_CA"/>
    <property type="match status" value="1"/>
</dbReference>
<keyword evidence="6" id="KW-1133">Transmembrane helix</keyword>
<keyword evidence="3 5" id="KW-1015">Disulfide bond</keyword>
<dbReference type="InterPro" id="IPR049883">
    <property type="entry name" value="NOTCH1_EGF-like"/>
</dbReference>
<comment type="caution">
    <text evidence="5">Lacks conserved residue(s) required for the propagation of feature annotation.</text>
</comment>
<dbReference type="PROSITE" id="PS01186">
    <property type="entry name" value="EGF_2"/>
    <property type="match status" value="1"/>
</dbReference>
<dbReference type="SMART" id="SM00560">
    <property type="entry name" value="LamGL"/>
    <property type="match status" value="1"/>
</dbReference>
<sequence>YTLIVLPLPVVPPALAIYPLNGNYTTEDLLRRPAIKGVAHNVELVDGPYNVPDGAYQFKGQANSYIEFPNGNLILDAKYSITLMCWVKPGGKDGPLFNYNKNDWGVHIWLAQAGRFFVRITKAGSHAFHPFVQTVNPLPIGKWAHVAATYDFNTGYNAIYVDGVLQAPSKNVGRGSPSIPISTNDPEVRMGARLSDGRYFNGAICQMGIWNVALTQEQIAVEMMRKKGNFKACARMSANLSYLHMGYRSLEIPHFHIDLNAYSIRQPKPCDINPCEHGGKCMNVGNSFKCLCSKGYTGRTCAQGNGDLCLLAFLYDIDIDECAYEKGGCQDICVNTVGSSYCSCSDPEFSLAPDKRHCIAEGVEVDCGQNDMKITLPKSLLKGLDRQHLRLIDVSCRAYENKTHYFLQTQLTGCKTKLRQKGDFFVYTNMVSEIPIKENQIVTRVREAMIPFFCCYSKWGVVSSVGLKPMSKKVIFSSKGFGKFTIFLKLFNKPTFENPFSPKDFPVMFTIRERMYFELHVDTEDRRLAIFALDCFATPSQDRNALPRYDVIKDGCAVDNTVEFHHPPNPQNQRFSLEAFQYVGKHPYVFMHCRVKICNATDPNSRCARGCVKRELRSVETLHETADNVYSLAQGPLTLDREKRVANADEAVKSDQSTHEAERSLQLPVVIALAVVIGVCLVGISYLVWQKKRVKAFRQYKQLYVDSRN</sequence>
<dbReference type="PRINTS" id="PR00023">
    <property type="entry name" value="ZPELLUCIDA"/>
</dbReference>
<comment type="caution">
    <text evidence="9">The sequence shown here is derived from an EMBL/GenBank/DDBJ whole genome shotgun (WGS) entry which is preliminary data.</text>
</comment>
<feature type="domain" description="EGF-like" evidence="7">
    <location>
        <begin position="266"/>
        <end position="302"/>
    </location>
</feature>
<dbReference type="Gene3D" id="2.60.40.3210">
    <property type="entry name" value="Zona pellucida, ZP-N domain"/>
    <property type="match status" value="1"/>
</dbReference>
<dbReference type="Gene3D" id="2.60.40.4100">
    <property type="entry name" value="Zona pellucida, ZP-C domain"/>
    <property type="match status" value="1"/>
</dbReference>
<evidence type="ECO:0000256" key="5">
    <source>
        <dbReference type="PROSITE-ProRule" id="PRU00076"/>
    </source>
</evidence>
<dbReference type="InterPro" id="IPR042235">
    <property type="entry name" value="ZP-C_dom"/>
</dbReference>
<evidence type="ECO:0000256" key="4">
    <source>
        <dbReference type="ARBA" id="ARBA00023180"/>
    </source>
</evidence>
<feature type="disulfide bond" evidence="5">
    <location>
        <begin position="292"/>
        <end position="301"/>
    </location>
</feature>
<keyword evidence="4" id="KW-0325">Glycoprotein</keyword>
<reference evidence="9 10" key="1">
    <citation type="submission" date="2022-05" db="EMBL/GenBank/DDBJ databases">
        <authorList>
            <consortium name="Genoscope - CEA"/>
            <person name="William W."/>
        </authorList>
    </citation>
    <scope>NUCLEOTIDE SEQUENCE [LARGE SCALE GENOMIC DNA]</scope>
</reference>
<evidence type="ECO:0000259" key="8">
    <source>
        <dbReference type="PROSITE" id="PS51034"/>
    </source>
</evidence>
<gene>
    <name evidence="9" type="ORF">PLOB_00027144</name>
</gene>
<dbReference type="EMBL" id="CALNXK010000329">
    <property type="protein sequence ID" value="CAH3182653.1"/>
    <property type="molecule type" value="Genomic_DNA"/>
</dbReference>
<feature type="domain" description="ZP" evidence="8">
    <location>
        <begin position="366"/>
        <end position="614"/>
    </location>
</feature>
<dbReference type="PROSITE" id="PS51034">
    <property type="entry name" value="ZP_2"/>
    <property type="match status" value="1"/>
</dbReference>
<proteinExistence type="predicted"/>
<evidence type="ECO:0000313" key="10">
    <source>
        <dbReference type="Proteomes" id="UP001159405"/>
    </source>
</evidence>
<dbReference type="SMART" id="SM00179">
    <property type="entry name" value="EGF_CA"/>
    <property type="match status" value="2"/>
</dbReference>
<evidence type="ECO:0000256" key="3">
    <source>
        <dbReference type="ARBA" id="ARBA00023157"/>
    </source>
</evidence>
<keyword evidence="6" id="KW-0472">Membrane</keyword>
<dbReference type="Pfam" id="PF23344">
    <property type="entry name" value="ZP-N"/>
    <property type="match status" value="1"/>
</dbReference>
<dbReference type="InterPro" id="IPR048290">
    <property type="entry name" value="ZP_chr"/>
</dbReference>